<keyword evidence="4 6" id="KW-0472">Membrane</keyword>
<dbReference type="AlphaFoldDB" id="A0A5B8LGD8"/>
<evidence type="ECO:0000313" key="8">
    <source>
        <dbReference type="Proteomes" id="UP000315673"/>
    </source>
</evidence>
<dbReference type="Proteomes" id="UP000315673">
    <property type="component" value="Chromosome"/>
</dbReference>
<dbReference type="InterPro" id="IPR003825">
    <property type="entry name" value="Colicin-V_CvpA"/>
</dbReference>
<feature type="transmembrane region" description="Helical" evidence="6">
    <location>
        <begin position="30"/>
        <end position="50"/>
    </location>
</feature>
<keyword evidence="2 6" id="KW-0812">Transmembrane</keyword>
<evidence type="ECO:0000256" key="1">
    <source>
        <dbReference type="ARBA" id="ARBA00004141"/>
    </source>
</evidence>
<gene>
    <name evidence="7" type="ORF">FPZ24_07535</name>
</gene>
<evidence type="ECO:0000256" key="5">
    <source>
        <dbReference type="SAM" id="MobiDB-lite"/>
    </source>
</evidence>
<dbReference type="InterPro" id="IPR052719">
    <property type="entry name" value="CvpA-like"/>
</dbReference>
<comment type="subcellular location">
    <subcellularLocation>
        <location evidence="1">Membrane</location>
        <topology evidence="1">Multi-pass membrane protein</topology>
    </subcellularLocation>
</comment>
<feature type="transmembrane region" description="Helical" evidence="6">
    <location>
        <begin position="105"/>
        <end position="126"/>
    </location>
</feature>
<dbReference type="PANTHER" id="PTHR36926:SF1">
    <property type="entry name" value="COLICIN V PRODUCTION PROTEIN"/>
    <property type="match status" value="1"/>
</dbReference>
<dbReference type="KEGG" id="spai:FPZ24_07535"/>
<proteinExistence type="predicted"/>
<evidence type="ECO:0000256" key="6">
    <source>
        <dbReference type="SAM" id="Phobius"/>
    </source>
</evidence>
<name>A0A5B8LGD8_9SPHN</name>
<feature type="region of interest" description="Disordered" evidence="5">
    <location>
        <begin position="169"/>
        <end position="212"/>
    </location>
</feature>
<evidence type="ECO:0000256" key="2">
    <source>
        <dbReference type="ARBA" id="ARBA00022692"/>
    </source>
</evidence>
<dbReference type="RefSeq" id="WP_146570700.1">
    <property type="nucleotide sequence ID" value="NZ_CP042306.1"/>
</dbReference>
<keyword evidence="3 6" id="KW-1133">Transmembrane helix</keyword>
<dbReference type="PANTHER" id="PTHR36926">
    <property type="entry name" value="COLICIN V PRODUCTION PROTEIN"/>
    <property type="match status" value="1"/>
</dbReference>
<evidence type="ECO:0000256" key="4">
    <source>
        <dbReference type="ARBA" id="ARBA00023136"/>
    </source>
</evidence>
<dbReference type="EMBL" id="CP042306">
    <property type="protein sequence ID" value="QDZ07348.1"/>
    <property type="molecule type" value="Genomic_DNA"/>
</dbReference>
<keyword evidence="8" id="KW-1185">Reference proteome</keyword>
<dbReference type="Pfam" id="PF02674">
    <property type="entry name" value="Colicin_V"/>
    <property type="match status" value="1"/>
</dbReference>
<feature type="transmembrane region" description="Helical" evidence="6">
    <location>
        <begin position="62"/>
        <end position="84"/>
    </location>
</feature>
<dbReference type="GO" id="GO:0009403">
    <property type="term" value="P:toxin biosynthetic process"/>
    <property type="evidence" value="ECO:0007669"/>
    <property type="project" value="InterPro"/>
</dbReference>
<reference evidence="7 8" key="1">
    <citation type="submission" date="2019-07" db="EMBL/GenBank/DDBJ databases">
        <title>Full genome sequence of Sphingomonas sp. 4R-6-7(HKS19).</title>
        <authorList>
            <person name="Im W.-T."/>
        </authorList>
    </citation>
    <scope>NUCLEOTIDE SEQUENCE [LARGE SCALE GENOMIC DNA]</scope>
    <source>
        <strain evidence="7 8">HKS19</strain>
    </source>
</reference>
<organism evidence="7 8">
    <name type="scientific">Sphingomonas panacisoli</name>
    <dbReference type="NCBI Taxonomy" id="1813879"/>
    <lineage>
        <taxon>Bacteria</taxon>
        <taxon>Pseudomonadati</taxon>
        <taxon>Pseudomonadota</taxon>
        <taxon>Alphaproteobacteria</taxon>
        <taxon>Sphingomonadales</taxon>
        <taxon>Sphingomonadaceae</taxon>
        <taxon>Sphingomonas</taxon>
    </lineage>
</organism>
<protein>
    <submittedName>
        <fullName evidence="7">CvpA family protein</fullName>
    </submittedName>
</protein>
<sequence length="212" mass="22085">MGLHTLDILVLLGVGAAAAFGWLRGFVHEVLSLFAWVIVVFALKLVHAPVTQALTGIVATSTGAAVLAFALIAGAAWFGGRMLAQSIGKRTRSSILGPLDRAMGFGFGALKGLILASLAFLLVVLVTDTAGGGPKQRPDWLTKARTYPLLNATSAYVADVIGKRRTGQAMFGSDGNASDAVENDTAPEPEPKPSPTPTRAKKPAKSKPHSSR</sequence>
<evidence type="ECO:0000256" key="3">
    <source>
        <dbReference type="ARBA" id="ARBA00022989"/>
    </source>
</evidence>
<dbReference type="OrthoDB" id="9806894at2"/>
<feature type="transmembrane region" description="Helical" evidence="6">
    <location>
        <begin position="6"/>
        <end position="23"/>
    </location>
</feature>
<dbReference type="GO" id="GO:0016020">
    <property type="term" value="C:membrane"/>
    <property type="evidence" value="ECO:0007669"/>
    <property type="project" value="UniProtKB-SubCell"/>
</dbReference>
<accession>A0A5B8LGD8</accession>
<feature type="compositionally biased region" description="Basic residues" evidence="5">
    <location>
        <begin position="199"/>
        <end position="212"/>
    </location>
</feature>
<evidence type="ECO:0000313" key="7">
    <source>
        <dbReference type="EMBL" id="QDZ07348.1"/>
    </source>
</evidence>